<dbReference type="PATRIC" id="fig|595434.4.peg.364"/>
<accession>A0A0J1BL85</accession>
<dbReference type="Proteomes" id="UP000036367">
    <property type="component" value="Unassembled WGS sequence"/>
</dbReference>
<protein>
    <submittedName>
        <fullName evidence="1">Uncharacterized protein</fullName>
    </submittedName>
</protein>
<comment type="caution">
    <text evidence="1">The sequence shown here is derived from an EMBL/GenBank/DDBJ whole genome shotgun (WGS) entry which is preliminary data.</text>
</comment>
<evidence type="ECO:0000313" key="1">
    <source>
        <dbReference type="EMBL" id="KLU07301.1"/>
    </source>
</evidence>
<dbReference type="EMBL" id="LECT01000006">
    <property type="protein sequence ID" value="KLU07301.1"/>
    <property type="molecule type" value="Genomic_DNA"/>
</dbReference>
<proteinExistence type="predicted"/>
<keyword evidence="2" id="KW-1185">Reference proteome</keyword>
<sequence length="46" mass="4646">MGFGGMKDGIAAGCDDCAGWGVSLREDALIVGQINSFVAMGNRGVV</sequence>
<gene>
    <name evidence="1" type="ORF">RISK_000379</name>
</gene>
<organism evidence="1 2">
    <name type="scientific">Rhodopirellula islandica</name>
    <dbReference type="NCBI Taxonomy" id="595434"/>
    <lineage>
        <taxon>Bacteria</taxon>
        <taxon>Pseudomonadati</taxon>
        <taxon>Planctomycetota</taxon>
        <taxon>Planctomycetia</taxon>
        <taxon>Pirellulales</taxon>
        <taxon>Pirellulaceae</taxon>
        <taxon>Rhodopirellula</taxon>
    </lineage>
</organism>
<evidence type="ECO:0000313" key="2">
    <source>
        <dbReference type="Proteomes" id="UP000036367"/>
    </source>
</evidence>
<name>A0A0J1BL85_RHOIS</name>
<reference evidence="1" key="1">
    <citation type="submission" date="2015-05" db="EMBL/GenBank/DDBJ databases">
        <title>Permanent draft genome of Rhodopirellula islandicus K833.</title>
        <authorList>
            <person name="Kizina J."/>
            <person name="Richter M."/>
            <person name="Glockner F.O."/>
            <person name="Harder J."/>
        </authorList>
    </citation>
    <scope>NUCLEOTIDE SEQUENCE [LARGE SCALE GENOMIC DNA]</scope>
    <source>
        <strain evidence="1">K833</strain>
    </source>
</reference>
<dbReference type="AlphaFoldDB" id="A0A0J1BL85"/>